<sequence>MKTSITQTKTGTIVWATIISGVLDALAAIVAYKLFYNYSPVQIYQFVASGVLGPDAYTDGLATALLGLAFHFLIAFFASYVFYLLFPKLPLLKHNKIITGLLYGFTIWAVMNLVIIPMSKIPAVHFDVLAIIAIIWHMLLVGLPISVIVSNYYKHSKDTENR</sequence>
<dbReference type="RefSeq" id="WP_084237372.1">
    <property type="nucleotide sequence ID" value="NZ_FWXT01000001.1"/>
</dbReference>
<feature type="transmembrane region" description="Helical" evidence="1">
    <location>
        <begin position="128"/>
        <end position="153"/>
    </location>
</feature>
<dbReference type="Proteomes" id="UP000192756">
    <property type="component" value="Unassembled WGS sequence"/>
</dbReference>
<keyword evidence="1" id="KW-1133">Transmembrane helix</keyword>
<dbReference type="EMBL" id="FWXT01000001">
    <property type="protein sequence ID" value="SMC53725.1"/>
    <property type="molecule type" value="Genomic_DNA"/>
</dbReference>
<evidence type="ECO:0008006" key="4">
    <source>
        <dbReference type="Google" id="ProtNLM"/>
    </source>
</evidence>
<evidence type="ECO:0000313" key="3">
    <source>
        <dbReference type="Proteomes" id="UP000192756"/>
    </source>
</evidence>
<feature type="transmembrane region" description="Helical" evidence="1">
    <location>
        <begin position="97"/>
        <end position="116"/>
    </location>
</feature>
<organism evidence="2 3">
    <name type="scientific">Pedobacter africanus</name>
    <dbReference type="NCBI Taxonomy" id="151894"/>
    <lineage>
        <taxon>Bacteria</taxon>
        <taxon>Pseudomonadati</taxon>
        <taxon>Bacteroidota</taxon>
        <taxon>Sphingobacteriia</taxon>
        <taxon>Sphingobacteriales</taxon>
        <taxon>Sphingobacteriaceae</taxon>
        <taxon>Pedobacter</taxon>
    </lineage>
</organism>
<name>A0A1W1ZZ54_9SPHI</name>
<evidence type="ECO:0000313" key="2">
    <source>
        <dbReference type="EMBL" id="SMC53725.1"/>
    </source>
</evidence>
<gene>
    <name evidence="2" type="ORF">SAMN04488524_1098</name>
</gene>
<keyword evidence="1" id="KW-0812">Transmembrane</keyword>
<dbReference type="OrthoDB" id="7564746at2"/>
<protein>
    <recommendedName>
        <fullName evidence="4">DUF1440 domain-containing protein</fullName>
    </recommendedName>
</protein>
<reference evidence="3" key="1">
    <citation type="submission" date="2017-04" db="EMBL/GenBank/DDBJ databases">
        <authorList>
            <person name="Varghese N."/>
            <person name="Submissions S."/>
        </authorList>
    </citation>
    <scope>NUCLEOTIDE SEQUENCE [LARGE SCALE GENOMIC DNA]</scope>
    <source>
        <strain evidence="3">DSM 12126</strain>
    </source>
</reference>
<accession>A0A1W1ZZ54</accession>
<proteinExistence type="predicted"/>
<feature type="transmembrane region" description="Helical" evidence="1">
    <location>
        <begin position="61"/>
        <end position="85"/>
    </location>
</feature>
<feature type="transmembrane region" description="Helical" evidence="1">
    <location>
        <begin position="12"/>
        <end position="32"/>
    </location>
</feature>
<evidence type="ECO:0000256" key="1">
    <source>
        <dbReference type="SAM" id="Phobius"/>
    </source>
</evidence>
<keyword evidence="1" id="KW-0472">Membrane</keyword>
<dbReference type="STRING" id="151894.SAMN04488524_1098"/>
<dbReference type="AlphaFoldDB" id="A0A1W1ZZ54"/>
<keyword evidence="3" id="KW-1185">Reference proteome</keyword>